<comment type="caution">
    <text evidence="2">The sequence shown here is derived from an EMBL/GenBank/DDBJ whole genome shotgun (WGS) entry which is preliminary data.</text>
</comment>
<accession>A0A9N9EDQ3</accession>
<dbReference type="Proteomes" id="UP000789759">
    <property type="component" value="Unassembled WGS sequence"/>
</dbReference>
<feature type="domain" description="Transposase Tc1-like" evidence="1">
    <location>
        <begin position="84"/>
        <end position="144"/>
    </location>
</feature>
<dbReference type="GO" id="GO:0006313">
    <property type="term" value="P:DNA transposition"/>
    <property type="evidence" value="ECO:0007669"/>
    <property type="project" value="InterPro"/>
</dbReference>
<reference evidence="2" key="1">
    <citation type="submission" date="2021-06" db="EMBL/GenBank/DDBJ databases">
        <authorList>
            <person name="Kallberg Y."/>
            <person name="Tangrot J."/>
            <person name="Rosling A."/>
        </authorList>
    </citation>
    <scope>NUCLEOTIDE SEQUENCE</scope>
    <source>
        <strain evidence="2">FL966</strain>
    </source>
</reference>
<dbReference type="InterPro" id="IPR009057">
    <property type="entry name" value="Homeodomain-like_sf"/>
</dbReference>
<gene>
    <name evidence="2" type="ORF">CPELLU_LOCUS10348</name>
</gene>
<protein>
    <submittedName>
        <fullName evidence="2">23147_t:CDS:1</fullName>
    </submittedName>
</protein>
<evidence type="ECO:0000313" key="3">
    <source>
        <dbReference type="Proteomes" id="UP000789759"/>
    </source>
</evidence>
<organism evidence="2 3">
    <name type="scientific">Cetraspora pellucida</name>
    <dbReference type="NCBI Taxonomy" id="1433469"/>
    <lineage>
        <taxon>Eukaryota</taxon>
        <taxon>Fungi</taxon>
        <taxon>Fungi incertae sedis</taxon>
        <taxon>Mucoromycota</taxon>
        <taxon>Glomeromycotina</taxon>
        <taxon>Glomeromycetes</taxon>
        <taxon>Diversisporales</taxon>
        <taxon>Gigasporaceae</taxon>
        <taxon>Cetraspora</taxon>
    </lineage>
</organism>
<evidence type="ECO:0000313" key="2">
    <source>
        <dbReference type="EMBL" id="CAG8672473.1"/>
    </source>
</evidence>
<dbReference type="EMBL" id="CAJVQA010008479">
    <property type="protein sequence ID" value="CAG8672473.1"/>
    <property type="molecule type" value="Genomic_DNA"/>
</dbReference>
<keyword evidence="3" id="KW-1185">Reference proteome</keyword>
<dbReference type="Gene3D" id="1.10.10.10">
    <property type="entry name" value="Winged helix-like DNA-binding domain superfamily/Winged helix DNA-binding domain"/>
    <property type="match status" value="1"/>
</dbReference>
<dbReference type="GO" id="GO:0015074">
    <property type="term" value="P:DNA integration"/>
    <property type="evidence" value="ECO:0007669"/>
    <property type="project" value="InterPro"/>
</dbReference>
<proteinExistence type="predicted"/>
<dbReference type="OrthoDB" id="2363896at2759"/>
<dbReference type="GO" id="GO:0003677">
    <property type="term" value="F:DNA binding"/>
    <property type="evidence" value="ECO:0007669"/>
    <property type="project" value="InterPro"/>
</dbReference>
<dbReference type="InterPro" id="IPR002492">
    <property type="entry name" value="Transposase_Tc1-like"/>
</dbReference>
<name>A0A9N9EDQ3_9GLOM</name>
<dbReference type="SUPFAM" id="SSF46689">
    <property type="entry name" value="Homeodomain-like"/>
    <property type="match status" value="1"/>
</dbReference>
<dbReference type="AlphaFoldDB" id="A0A9N9EDQ3"/>
<dbReference type="InterPro" id="IPR036388">
    <property type="entry name" value="WH-like_DNA-bd_sf"/>
</dbReference>
<dbReference type="Pfam" id="PF01498">
    <property type="entry name" value="HTH_Tnp_Tc3_2"/>
    <property type="match status" value="1"/>
</dbReference>
<evidence type="ECO:0000259" key="1">
    <source>
        <dbReference type="Pfam" id="PF01498"/>
    </source>
</evidence>
<sequence length="150" mass="17327">MAKKKKLSNFQHGEILYDHECKDSLSTIAKNIKYSKTTMHYTLKQYTKTGSTVPKKCPGLKPIFNKAALEELNQIVTQNAMHYHLTICEIQALWQREKNQKVSISTLHHALKKCGLCSCVAHHKLLISVNNKVKCQTWAKDHLNWSTHQW</sequence>